<sequence length="254" mass="28956">MAFTYAQISSLNETEAHVYDYITKNKDRVLEESIRELANHTNVSTATVIRFCKKVGCSGFTELKYKLKESFEIEAKDEKLDQSSFVNLIEHVYTHNYSGSIQKTVDLIKNADSFYILGLGPFSGFAKTMAYLFSEIGYYCYGIQDKYYLMPEVEEGHNTVVLIGYASAIKDAVVEEIEKYKSRNYKIVMITSEPIGGLECLCDNVIYASEGLVKMGNIVSGIPVLYTFERIMKELFEQLLSIKQLLFCWVLIEV</sequence>
<dbReference type="PROSITE" id="PS51464">
    <property type="entry name" value="SIS"/>
    <property type="match status" value="1"/>
</dbReference>
<feature type="domain" description="SIS" evidence="2">
    <location>
        <begin position="104"/>
        <end position="254"/>
    </location>
</feature>
<dbReference type="InterPro" id="IPR047640">
    <property type="entry name" value="RpiR-like"/>
</dbReference>
<dbReference type="PANTHER" id="PTHR30514:SF1">
    <property type="entry name" value="HTH-TYPE TRANSCRIPTIONAL REGULATOR HEXR-RELATED"/>
    <property type="match status" value="1"/>
</dbReference>
<evidence type="ECO:0000313" key="5">
    <source>
        <dbReference type="Proteomes" id="UP001196408"/>
    </source>
</evidence>
<evidence type="ECO:0000313" key="4">
    <source>
        <dbReference type="EMBL" id="MBV3393820.1"/>
    </source>
</evidence>
<dbReference type="AlphaFoldDB" id="A0AAW4MYI5"/>
<dbReference type="Pfam" id="PF01380">
    <property type="entry name" value="SIS"/>
    <property type="match status" value="1"/>
</dbReference>
<dbReference type="GO" id="GO:0003700">
    <property type="term" value="F:DNA-binding transcription factor activity"/>
    <property type="evidence" value="ECO:0007669"/>
    <property type="project" value="InterPro"/>
</dbReference>
<evidence type="ECO:0000313" key="6">
    <source>
        <dbReference type="Proteomes" id="UP001197492"/>
    </source>
</evidence>
<accession>A0AAW4MYI5</accession>
<gene>
    <name evidence="3" type="ORF">KSV97_11245</name>
    <name evidence="4" type="ORF">KSW06_11345</name>
</gene>
<evidence type="ECO:0000313" key="3">
    <source>
        <dbReference type="EMBL" id="MBV3383770.1"/>
    </source>
</evidence>
<dbReference type="PROSITE" id="PS51071">
    <property type="entry name" value="HTH_RPIR"/>
    <property type="match status" value="1"/>
</dbReference>
<evidence type="ECO:0000259" key="2">
    <source>
        <dbReference type="PROSITE" id="PS51464"/>
    </source>
</evidence>
<dbReference type="RefSeq" id="WP_217748393.1">
    <property type="nucleotide sequence ID" value="NZ_JAHOEB010000148.1"/>
</dbReference>
<dbReference type="Pfam" id="PF01418">
    <property type="entry name" value="HTH_6"/>
    <property type="match status" value="1"/>
</dbReference>
<dbReference type="GO" id="GO:0097367">
    <property type="term" value="F:carbohydrate derivative binding"/>
    <property type="evidence" value="ECO:0007669"/>
    <property type="project" value="InterPro"/>
</dbReference>
<dbReference type="InterPro" id="IPR000281">
    <property type="entry name" value="HTH_RpiR"/>
</dbReference>
<dbReference type="Proteomes" id="UP001196408">
    <property type="component" value="Unassembled WGS sequence"/>
</dbReference>
<reference evidence="3 6" key="1">
    <citation type="submission" date="2021-06" db="EMBL/GenBank/DDBJ databases">
        <title>Collection of gut derived symbiotic bacterial strains cultured from healthy donors.</title>
        <authorList>
            <person name="Lin H."/>
            <person name="Littmann E."/>
            <person name="Pamer E.G."/>
        </authorList>
    </citation>
    <scope>NUCLEOTIDE SEQUENCE</scope>
    <source>
        <strain evidence="4 6">MSK.21.70</strain>
        <strain evidence="3">MSK.21.82</strain>
    </source>
</reference>
<protein>
    <submittedName>
        <fullName evidence="3">MurR/RpiR family transcriptional regulator</fullName>
    </submittedName>
</protein>
<name>A0AAW4MYI5_9FIRM</name>
<dbReference type="EMBL" id="JAHOEL010000145">
    <property type="protein sequence ID" value="MBV3393820.1"/>
    <property type="molecule type" value="Genomic_DNA"/>
</dbReference>
<dbReference type="InterPro" id="IPR001347">
    <property type="entry name" value="SIS_dom"/>
</dbReference>
<evidence type="ECO:0000259" key="1">
    <source>
        <dbReference type="PROSITE" id="PS51071"/>
    </source>
</evidence>
<feature type="domain" description="HTH rpiR-type" evidence="1">
    <location>
        <begin position="1"/>
        <end position="74"/>
    </location>
</feature>
<dbReference type="Proteomes" id="UP001197492">
    <property type="component" value="Unassembled WGS sequence"/>
</dbReference>
<organism evidence="3 5">
    <name type="scientific">Catenibacterium mitsuokai</name>
    <dbReference type="NCBI Taxonomy" id="100886"/>
    <lineage>
        <taxon>Bacteria</taxon>
        <taxon>Bacillati</taxon>
        <taxon>Bacillota</taxon>
        <taxon>Erysipelotrichia</taxon>
        <taxon>Erysipelotrichales</taxon>
        <taxon>Coprobacillaceae</taxon>
        <taxon>Catenibacterium</taxon>
    </lineage>
</organism>
<dbReference type="GO" id="GO:1901135">
    <property type="term" value="P:carbohydrate derivative metabolic process"/>
    <property type="evidence" value="ECO:0007669"/>
    <property type="project" value="InterPro"/>
</dbReference>
<dbReference type="GO" id="GO:0003677">
    <property type="term" value="F:DNA binding"/>
    <property type="evidence" value="ECO:0007669"/>
    <property type="project" value="InterPro"/>
</dbReference>
<proteinExistence type="predicted"/>
<keyword evidence="6" id="KW-1185">Reference proteome</keyword>
<dbReference type="EMBL" id="JAHOEF010000135">
    <property type="protein sequence ID" value="MBV3383770.1"/>
    <property type="molecule type" value="Genomic_DNA"/>
</dbReference>
<dbReference type="PANTHER" id="PTHR30514">
    <property type="entry name" value="GLUCOKINASE"/>
    <property type="match status" value="1"/>
</dbReference>
<comment type="caution">
    <text evidence="3">The sequence shown here is derived from an EMBL/GenBank/DDBJ whole genome shotgun (WGS) entry which is preliminary data.</text>
</comment>